<organism evidence="3 4">
    <name type="scientific">Pseudohalioglobus lutimaris</name>
    <dbReference type="NCBI Taxonomy" id="1737061"/>
    <lineage>
        <taxon>Bacteria</taxon>
        <taxon>Pseudomonadati</taxon>
        <taxon>Pseudomonadota</taxon>
        <taxon>Gammaproteobacteria</taxon>
        <taxon>Cellvibrionales</taxon>
        <taxon>Halieaceae</taxon>
        <taxon>Pseudohalioglobus</taxon>
    </lineage>
</organism>
<protein>
    <submittedName>
        <fullName evidence="3">Uncharacterized protein</fullName>
    </submittedName>
</protein>
<gene>
    <name evidence="3" type="ORF">C0039_12525</name>
</gene>
<accession>A0A2N5X1L1</accession>
<dbReference type="RefSeq" id="WP_075999317.1">
    <property type="nucleotide sequence ID" value="NZ_PKUS01000015.1"/>
</dbReference>
<keyword evidence="4" id="KW-1185">Reference proteome</keyword>
<proteinExistence type="predicted"/>
<sequence>MTTRLIVAITCLALSLGGARLYAQDAVNSTAESAGNADDNGADNQAAVPATEQANQAPATNEPAGGASVAASRDPFDYESSEQISEDLSVSFPVDI</sequence>
<evidence type="ECO:0000313" key="3">
    <source>
        <dbReference type="EMBL" id="PLW68362.1"/>
    </source>
</evidence>
<dbReference type="OrthoDB" id="5741853at2"/>
<feature type="compositionally biased region" description="Low complexity" evidence="1">
    <location>
        <begin position="34"/>
        <end position="47"/>
    </location>
</feature>
<evidence type="ECO:0000256" key="2">
    <source>
        <dbReference type="SAM" id="SignalP"/>
    </source>
</evidence>
<feature type="region of interest" description="Disordered" evidence="1">
    <location>
        <begin position="29"/>
        <end position="96"/>
    </location>
</feature>
<comment type="caution">
    <text evidence="3">The sequence shown here is derived from an EMBL/GenBank/DDBJ whole genome shotgun (WGS) entry which is preliminary data.</text>
</comment>
<dbReference type="EMBL" id="PKUS01000015">
    <property type="protein sequence ID" value="PLW68362.1"/>
    <property type="molecule type" value="Genomic_DNA"/>
</dbReference>
<name>A0A2N5X1L1_9GAMM</name>
<evidence type="ECO:0000313" key="4">
    <source>
        <dbReference type="Proteomes" id="UP000235005"/>
    </source>
</evidence>
<feature type="signal peptide" evidence="2">
    <location>
        <begin position="1"/>
        <end position="23"/>
    </location>
</feature>
<feature type="chain" id="PRO_5014982661" evidence="2">
    <location>
        <begin position="24"/>
        <end position="96"/>
    </location>
</feature>
<evidence type="ECO:0000256" key="1">
    <source>
        <dbReference type="SAM" id="MobiDB-lite"/>
    </source>
</evidence>
<keyword evidence="2" id="KW-0732">Signal</keyword>
<reference evidence="3 4" key="1">
    <citation type="submission" date="2018-01" db="EMBL/GenBank/DDBJ databases">
        <title>The draft genome sequence of Halioglobus lutimaris HF004.</title>
        <authorList>
            <person name="Du Z.-J."/>
            <person name="Shi M.-J."/>
        </authorList>
    </citation>
    <scope>NUCLEOTIDE SEQUENCE [LARGE SCALE GENOMIC DNA]</scope>
    <source>
        <strain evidence="3 4">HF004</strain>
    </source>
</reference>
<dbReference type="Proteomes" id="UP000235005">
    <property type="component" value="Unassembled WGS sequence"/>
</dbReference>
<dbReference type="AlphaFoldDB" id="A0A2N5X1L1"/>